<dbReference type="RefSeq" id="XP_014154828.1">
    <property type="nucleotide sequence ID" value="XM_014299353.1"/>
</dbReference>
<evidence type="ECO:0000256" key="2">
    <source>
        <dbReference type="ARBA" id="ARBA00022723"/>
    </source>
</evidence>
<evidence type="ECO:0000256" key="3">
    <source>
        <dbReference type="ARBA" id="ARBA00022833"/>
    </source>
</evidence>
<protein>
    <recommendedName>
        <fullName evidence="8">Ras-GAP domain-containing protein</fullName>
    </recommendedName>
</protein>
<dbReference type="InterPro" id="IPR008936">
    <property type="entry name" value="Rho_GTPase_activation_prot"/>
</dbReference>
<dbReference type="PROSITE" id="PS50018">
    <property type="entry name" value="RAS_GTPASE_ACTIV_2"/>
    <property type="match status" value="1"/>
</dbReference>
<dbReference type="SMART" id="SM00323">
    <property type="entry name" value="RasGAP"/>
    <property type="match status" value="1"/>
</dbReference>
<evidence type="ECO:0000313" key="6">
    <source>
        <dbReference type="EMBL" id="KNC80926.1"/>
    </source>
</evidence>
<keyword evidence="2" id="KW-0479">Metal-binding</keyword>
<sequence>YRDDLKARFPDLNRKARSYDIHVRFYHEHLLERLRMCGERQRIVPQKHDFSDTTLASNNKCCVCQKQAVRMSKCSGCGVAAHEECSNRISFNCGTAGRIRVKYKYSREIIHAKDVYVPFYNALCTNNFCVLRYLNLKVTQQREAFSKALMRVFIKQKNTQRIIKGLVVDEIANTPDMKIVFRHNSLTTKSIDYSMKVFGHEYLAQVLCPVIYHVCKSDANRCEMDPTRVNAEQKYSEEETNQLVDQNFRTLREICTALLARIYATKRKIPAQIRLTMQVIRESVLAESETRGIDPMKDDVTYVSLTAFLFLRFFCPALLNPSLFNLLDEPPEPSAARDMTLLAKTIQTLANMSSFSNKESFMLPMNEFLQAERPKMRQYLDFVSSPMDEDSKAVAIPEPYLDDSIDLPKELVRVHRHLRHVQPLMQSHLDEISTENEHEDCDGFRNVIKQVDYITELNLAEEKTVS</sequence>
<name>A0A0L0FWI3_9EUKA</name>
<dbReference type="eggNOG" id="KOG3508">
    <property type="taxonomic scope" value="Eukaryota"/>
</dbReference>
<reference evidence="6 7" key="1">
    <citation type="submission" date="2011-02" db="EMBL/GenBank/DDBJ databases">
        <title>The Genome Sequence of Sphaeroforma arctica JP610.</title>
        <authorList>
            <consortium name="The Broad Institute Genome Sequencing Platform"/>
            <person name="Russ C."/>
            <person name="Cuomo C."/>
            <person name="Young S.K."/>
            <person name="Zeng Q."/>
            <person name="Gargeya S."/>
            <person name="Alvarado L."/>
            <person name="Berlin A."/>
            <person name="Chapman S.B."/>
            <person name="Chen Z."/>
            <person name="Freedman E."/>
            <person name="Gellesch M."/>
            <person name="Goldberg J."/>
            <person name="Griggs A."/>
            <person name="Gujja S."/>
            <person name="Heilman E."/>
            <person name="Heiman D."/>
            <person name="Howarth C."/>
            <person name="Mehta T."/>
            <person name="Neiman D."/>
            <person name="Pearson M."/>
            <person name="Roberts A."/>
            <person name="Saif S."/>
            <person name="Shea T."/>
            <person name="Shenoy N."/>
            <person name="Sisk P."/>
            <person name="Stolte C."/>
            <person name="Sykes S."/>
            <person name="White J."/>
            <person name="Yandava C."/>
            <person name="Burger G."/>
            <person name="Gray M.W."/>
            <person name="Holland P.W.H."/>
            <person name="King N."/>
            <person name="Lang F.B.F."/>
            <person name="Roger A.J."/>
            <person name="Ruiz-Trillo I."/>
            <person name="Haas B."/>
            <person name="Nusbaum C."/>
            <person name="Birren B."/>
        </authorList>
    </citation>
    <scope>NUCLEOTIDE SEQUENCE [LARGE SCALE GENOMIC DNA]</scope>
    <source>
        <strain evidence="6 7">JP610</strain>
    </source>
</reference>
<dbReference type="EMBL" id="KQ242089">
    <property type="protein sequence ID" value="KNC80926.1"/>
    <property type="molecule type" value="Genomic_DNA"/>
</dbReference>
<dbReference type="Pfam" id="PF00616">
    <property type="entry name" value="RasGAP"/>
    <property type="match status" value="1"/>
</dbReference>
<dbReference type="Gene3D" id="3.30.60.20">
    <property type="match status" value="1"/>
</dbReference>
<dbReference type="SUPFAM" id="SSF57889">
    <property type="entry name" value="Cysteine-rich domain"/>
    <property type="match status" value="1"/>
</dbReference>
<proteinExistence type="predicted"/>
<dbReference type="PANTHER" id="PTHR10194">
    <property type="entry name" value="RAS GTPASE-ACTIVATING PROTEINS"/>
    <property type="match status" value="1"/>
</dbReference>
<dbReference type="OrthoDB" id="1562946at2759"/>
<dbReference type="PROSITE" id="PS50081">
    <property type="entry name" value="ZF_DAG_PE_2"/>
    <property type="match status" value="1"/>
</dbReference>
<dbReference type="SUPFAM" id="SSF48350">
    <property type="entry name" value="GTPase activation domain, GAP"/>
    <property type="match status" value="1"/>
</dbReference>
<feature type="non-terminal residue" evidence="6">
    <location>
        <position position="1"/>
    </location>
</feature>
<dbReference type="GO" id="GO:0046872">
    <property type="term" value="F:metal ion binding"/>
    <property type="evidence" value="ECO:0007669"/>
    <property type="project" value="UniProtKB-KW"/>
</dbReference>
<evidence type="ECO:0000259" key="4">
    <source>
        <dbReference type="PROSITE" id="PS50018"/>
    </source>
</evidence>
<keyword evidence="7" id="KW-1185">Reference proteome</keyword>
<dbReference type="Gene3D" id="1.10.506.10">
    <property type="entry name" value="GTPase Activation - p120gap, domain 1"/>
    <property type="match status" value="2"/>
</dbReference>
<gene>
    <name evidence="6" type="ORF">SARC_06734</name>
</gene>
<dbReference type="GO" id="GO:0005096">
    <property type="term" value="F:GTPase activator activity"/>
    <property type="evidence" value="ECO:0007669"/>
    <property type="project" value="UniProtKB-KW"/>
</dbReference>
<dbReference type="GeneID" id="25907238"/>
<dbReference type="InterPro" id="IPR046349">
    <property type="entry name" value="C1-like_sf"/>
</dbReference>
<dbReference type="PANTHER" id="PTHR10194:SF60">
    <property type="entry name" value="RAS GTPASE-ACTIVATING PROTEIN RASKOL"/>
    <property type="match status" value="1"/>
</dbReference>
<evidence type="ECO:0000313" key="7">
    <source>
        <dbReference type="Proteomes" id="UP000054560"/>
    </source>
</evidence>
<dbReference type="InterPro" id="IPR039360">
    <property type="entry name" value="Ras_GTPase"/>
</dbReference>
<dbReference type="InterPro" id="IPR001936">
    <property type="entry name" value="RasGAP_dom"/>
</dbReference>
<dbReference type="SMART" id="SM00109">
    <property type="entry name" value="C1"/>
    <property type="match status" value="1"/>
</dbReference>
<dbReference type="Proteomes" id="UP000054560">
    <property type="component" value="Unassembled WGS sequence"/>
</dbReference>
<evidence type="ECO:0000259" key="5">
    <source>
        <dbReference type="PROSITE" id="PS50081"/>
    </source>
</evidence>
<keyword evidence="1" id="KW-0343">GTPase activation</keyword>
<evidence type="ECO:0000256" key="1">
    <source>
        <dbReference type="ARBA" id="ARBA00022468"/>
    </source>
</evidence>
<accession>A0A0L0FWI3</accession>
<dbReference type="Pfam" id="PF00130">
    <property type="entry name" value="C1_1"/>
    <property type="match status" value="1"/>
</dbReference>
<organism evidence="6 7">
    <name type="scientific">Sphaeroforma arctica JP610</name>
    <dbReference type="NCBI Taxonomy" id="667725"/>
    <lineage>
        <taxon>Eukaryota</taxon>
        <taxon>Ichthyosporea</taxon>
        <taxon>Ichthyophonida</taxon>
        <taxon>Sphaeroforma</taxon>
    </lineage>
</organism>
<dbReference type="PROSITE" id="PS00509">
    <property type="entry name" value="RAS_GTPASE_ACTIV_1"/>
    <property type="match status" value="1"/>
</dbReference>
<feature type="domain" description="Ras-GAP" evidence="4">
    <location>
        <begin position="141"/>
        <end position="351"/>
    </location>
</feature>
<dbReference type="AlphaFoldDB" id="A0A0L0FWI3"/>
<dbReference type="STRING" id="667725.A0A0L0FWI3"/>
<dbReference type="CDD" id="cd00029">
    <property type="entry name" value="C1"/>
    <property type="match status" value="1"/>
</dbReference>
<evidence type="ECO:0008006" key="8">
    <source>
        <dbReference type="Google" id="ProtNLM"/>
    </source>
</evidence>
<feature type="domain" description="Phorbol-ester/DAG-type" evidence="5">
    <location>
        <begin position="47"/>
        <end position="93"/>
    </location>
</feature>
<dbReference type="InterPro" id="IPR002219">
    <property type="entry name" value="PKC_DAG/PE"/>
</dbReference>
<dbReference type="InterPro" id="IPR023152">
    <property type="entry name" value="RasGAP_CS"/>
</dbReference>
<keyword evidence="3" id="KW-0862">Zinc</keyword>